<dbReference type="Pfam" id="PF15363">
    <property type="entry name" value="BTBD8_C"/>
    <property type="match status" value="1"/>
</dbReference>
<evidence type="ECO:0000313" key="4">
    <source>
        <dbReference type="EMBL" id="KAL2086025.1"/>
    </source>
</evidence>
<feature type="compositionally biased region" description="Low complexity" evidence="2">
    <location>
        <begin position="1274"/>
        <end position="1290"/>
    </location>
</feature>
<feature type="region of interest" description="Disordered" evidence="2">
    <location>
        <begin position="400"/>
        <end position="706"/>
    </location>
</feature>
<protein>
    <recommendedName>
        <fullName evidence="3">BTB/POZ domain-containing protein</fullName>
    </recommendedName>
</protein>
<name>A0ABD1JI46_9TELE</name>
<feature type="region of interest" description="Disordered" evidence="2">
    <location>
        <begin position="1187"/>
        <end position="1486"/>
    </location>
</feature>
<comment type="caution">
    <text evidence="4">The sequence shown here is derived from an EMBL/GenBank/DDBJ whole genome shotgun (WGS) entry which is preliminary data.</text>
</comment>
<accession>A0ABD1JI46</accession>
<feature type="compositionally biased region" description="Pro residues" evidence="2">
    <location>
        <begin position="1333"/>
        <end position="1347"/>
    </location>
</feature>
<evidence type="ECO:0000256" key="1">
    <source>
        <dbReference type="SAM" id="Coils"/>
    </source>
</evidence>
<feature type="compositionally biased region" description="Polar residues" evidence="2">
    <location>
        <begin position="1245"/>
        <end position="1258"/>
    </location>
</feature>
<sequence>MSHKHASSRQLQDLQLLLLLNPALQEHLEASPLQPTARALPQWAELQGEGRPVTTATRRAASAPSNESRARLKQTDGATSATRRPLVPAATRGPAPTSRGPAPTTRAPLPPSSSASTTRGPAPTSRAPAPRAPPRGTSSSGVSRSASPTRASSSKAQGSSQSGRVLASKGKGAGPSSPTALPASKRRAGKPIQPVPPMARPANGRAGGIAGKPAVAAASSAAAAAAAAASTTAVSSGATETTSAEATRAAGGAGEAQVTAATQTLEAPEAETVDVPGGQEPEVQPAEPPVGGASVAEVEAESGPPSHPATSYSPPQEPSSPHSPPQDPSPSHSPPQEPSAPHSPPQEPSLSHSPPQDPSAPHGPPQDPSAPLELHTEDPQQTAACGVVLELAAYADLTLATNGSGSNHGNQEDEDEGCSQQVSLSEMSGTQPTEEAGLEGEEGEESRPGSSLWRAAVALDSEDASGSQQGVLEGTESTDELGADASLKGPDEGPSAGSPDFERVPDIHADEEDEDEEEEEEDEEDDNDRVCDMDVGSERTDASLRRHADGDEEEDVEMASEAVTESGLESYGNADDDEQELLDDEHLDNLQHLSQPWGAPAESLPHPWAQPRPFLPGPPAEPSHFLSDPEPLEPDTPTQDLPTDPRTPTTSDLTTYDLMTSAPPAQDLHPLAPGLVPSEEALSLAAPPNGASLPSPELGTPGCSPLEGVHQEAEAVAEATAGAVVCPLTPSVLPDIVLATSSSWAGSSPAAAVPGSPVSSATEDEASDTEGEMLLGEEPVEGEESVEKQTSLGPLEEDEEQEPTTPGIAGPVIASVITSATTPSTITTSPSELEADPTSSCLAYHGSRSPGLLPLEEESSSCPTTEDPKEPPSAPEPQAEGPCPGEGVGQVLLTPPGLEQPVYMQCGSQAPYPECKKAESSIEGADQLGELQGFLQLCPAPVFNGSRPLEAEPTAPPQPYFATFGEATDDPLAGWDVVMAMPRPRLRASRTNQTLAPQPQSPMPPPALPRLPAGDLPPRVCGGGANVQLRRLQEHQRHLEEMERLRRQREERVRTPQDTCDHVTPQDTCDHVTPQDTCDHVTPQDTCDHVTPQDTCDHVTPQDTCDHVTPQDTCDHMTPQDTCDHVTLQDTCDHVTLQDTCDHVTLQDTCDHVTLQDTCDHVTLQDTCDHVTPQDTCDHMTLQDTCDGRTEEQDDNAEAKKNFHREEEVKKEERSEEWRRDLLTLQLQQQQHHTHDLTTHDALGPQQSHDALGPQQSHDALGPQQPHDAPQQSHDAPQQQPHDAPQQSHDAPQQQPHDALGPQQQESDQRQQIRLWQQELEEQNRAEARTGEPPDPNRTQPHPPVPVAPLISPSAPSTLGTIYEALEGEMEEEEEERGGKRDMEEEEERGEKRDMEEEEEGAEGNDGADQGHGRQESSCSSASLPTTPPEQDYISQNSLLSDTASPSSPEQDYSDDVCSQRLHLRRPLVGQNGGAHPRAQGQEEEVMSRELEWGSKAGLVQQLISQTLLLVKAGSEGGVRGLGEGLSQGGGGTLSPLESSHWPQLLLSPLSNPSATATVTAVSSYAPQTHGNTQPQGEWTVVEVETHH</sequence>
<feature type="compositionally biased region" description="Polar residues" evidence="2">
    <location>
        <begin position="1433"/>
        <end position="1451"/>
    </location>
</feature>
<reference evidence="4 5" key="1">
    <citation type="submission" date="2024-09" db="EMBL/GenBank/DDBJ databases">
        <title>A chromosome-level genome assembly of Gray's grenadier anchovy, Coilia grayii.</title>
        <authorList>
            <person name="Fu Z."/>
        </authorList>
    </citation>
    <scope>NUCLEOTIDE SEQUENCE [LARGE SCALE GENOMIC DNA]</scope>
    <source>
        <strain evidence="4">G4</strain>
        <tissue evidence="4">Muscle</tissue>
    </source>
</reference>
<feature type="region of interest" description="Disordered" evidence="2">
    <location>
        <begin position="39"/>
        <end position="383"/>
    </location>
</feature>
<feature type="compositionally biased region" description="Acidic residues" evidence="2">
    <location>
        <begin position="509"/>
        <end position="527"/>
    </location>
</feature>
<keyword evidence="5" id="KW-1185">Reference proteome</keyword>
<dbReference type="EMBL" id="JBHFQA010000015">
    <property type="protein sequence ID" value="KAL2086025.1"/>
    <property type="molecule type" value="Genomic_DNA"/>
</dbReference>
<feature type="compositionally biased region" description="Polar residues" evidence="2">
    <location>
        <begin position="418"/>
        <end position="433"/>
    </location>
</feature>
<evidence type="ECO:0000259" key="3">
    <source>
        <dbReference type="Pfam" id="PF15363"/>
    </source>
</evidence>
<feature type="region of interest" description="Disordered" evidence="2">
    <location>
        <begin position="744"/>
        <end position="894"/>
    </location>
</feature>
<feature type="compositionally biased region" description="Pro residues" evidence="2">
    <location>
        <begin position="355"/>
        <end position="368"/>
    </location>
</feature>
<feature type="compositionally biased region" description="Low complexity" evidence="2">
    <location>
        <begin position="635"/>
        <end position="658"/>
    </location>
</feature>
<feature type="domain" description="BTB/POZ" evidence="3">
    <location>
        <begin position="1540"/>
        <end position="1588"/>
    </location>
</feature>
<feature type="compositionally biased region" description="Low complexity" evidence="2">
    <location>
        <begin position="1303"/>
        <end position="1312"/>
    </location>
</feature>
<feature type="compositionally biased region" description="Acidic residues" evidence="2">
    <location>
        <begin position="574"/>
        <end position="586"/>
    </location>
</feature>
<organism evidence="4 5">
    <name type="scientific">Coilia grayii</name>
    <name type="common">Gray's grenadier anchovy</name>
    <dbReference type="NCBI Taxonomy" id="363190"/>
    <lineage>
        <taxon>Eukaryota</taxon>
        <taxon>Metazoa</taxon>
        <taxon>Chordata</taxon>
        <taxon>Craniata</taxon>
        <taxon>Vertebrata</taxon>
        <taxon>Euteleostomi</taxon>
        <taxon>Actinopterygii</taxon>
        <taxon>Neopterygii</taxon>
        <taxon>Teleostei</taxon>
        <taxon>Clupei</taxon>
        <taxon>Clupeiformes</taxon>
        <taxon>Clupeoidei</taxon>
        <taxon>Engraulidae</taxon>
        <taxon>Coilinae</taxon>
        <taxon>Coilia</taxon>
    </lineage>
</organism>
<evidence type="ECO:0000256" key="2">
    <source>
        <dbReference type="SAM" id="MobiDB-lite"/>
    </source>
</evidence>
<feature type="compositionally biased region" description="Basic and acidic residues" evidence="2">
    <location>
        <begin position="1322"/>
        <end position="1332"/>
    </location>
</feature>
<evidence type="ECO:0000313" key="5">
    <source>
        <dbReference type="Proteomes" id="UP001591681"/>
    </source>
</evidence>
<feature type="compositionally biased region" description="Acidic residues" evidence="2">
    <location>
        <begin position="762"/>
        <end position="771"/>
    </location>
</feature>
<gene>
    <name evidence="4" type="ORF">ACEWY4_017084</name>
</gene>
<feature type="compositionally biased region" description="Low complexity" evidence="2">
    <location>
        <begin position="211"/>
        <end position="250"/>
    </location>
</feature>
<feature type="compositionally biased region" description="Polar residues" evidence="2">
    <location>
        <begin position="400"/>
        <end position="409"/>
    </location>
</feature>
<feature type="compositionally biased region" description="Pro residues" evidence="2">
    <location>
        <begin position="315"/>
        <end position="347"/>
    </location>
</feature>
<feature type="compositionally biased region" description="Basic and acidic residues" evidence="2">
    <location>
        <begin position="1187"/>
        <end position="1222"/>
    </location>
</feature>
<feature type="compositionally biased region" description="Basic and acidic residues" evidence="2">
    <location>
        <begin position="528"/>
        <end position="549"/>
    </location>
</feature>
<feature type="compositionally biased region" description="Polar residues" evidence="2">
    <location>
        <begin position="1416"/>
        <end position="1425"/>
    </location>
</feature>
<feature type="coiled-coil region" evidence="1">
    <location>
        <begin position="1025"/>
        <end position="1052"/>
    </location>
</feature>
<feature type="compositionally biased region" description="Low complexity" evidence="2">
    <location>
        <begin position="813"/>
        <end position="831"/>
    </location>
</feature>
<feature type="compositionally biased region" description="Acidic residues" evidence="2">
    <location>
        <begin position="1366"/>
        <end position="1376"/>
    </location>
</feature>
<feature type="compositionally biased region" description="Low complexity" evidence="2">
    <location>
        <begin position="276"/>
        <end position="292"/>
    </location>
</feature>
<dbReference type="InterPro" id="IPR027907">
    <property type="entry name" value="BTBD8_C"/>
</dbReference>
<feature type="compositionally biased region" description="Low complexity" evidence="2">
    <location>
        <begin position="101"/>
        <end position="164"/>
    </location>
</feature>
<feature type="compositionally biased region" description="Pro residues" evidence="2">
    <location>
        <begin position="608"/>
        <end position="621"/>
    </location>
</feature>
<dbReference type="Proteomes" id="UP001591681">
    <property type="component" value="Unassembled WGS sequence"/>
</dbReference>
<keyword evidence="1" id="KW-0175">Coiled coil</keyword>
<feature type="compositionally biased region" description="Basic and acidic residues" evidence="2">
    <location>
        <begin position="1377"/>
        <end position="1395"/>
    </location>
</feature>
<feature type="compositionally biased region" description="Low complexity" evidence="2">
    <location>
        <begin position="744"/>
        <end position="761"/>
    </location>
</feature>
<proteinExistence type="predicted"/>